<comment type="caution">
    <text evidence="3">The sequence shown here is derived from an EMBL/GenBank/DDBJ whole genome shotgun (WGS) entry which is preliminary data.</text>
</comment>
<evidence type="ECO:0000256" key="2">
    <source>
        <dbReference type="SAM" id="SignalP"/>
    </source>
</evidence>
<sequence length="845" mass="95032">MYLKTLLPILCLTSSISSLTVPARDGAEVAGQQNPAKRDDSWGVPGPKARGVTENPDAAKLGDKGKARVAAHYRPPKGLNGDRNKPHDGDKPISLPFVLGPGPVIVDPASFPALESTRKNRKNRRSPALSKKELLPETLGVPLEQVTQWMSELDSILGEGSLGNAAPGDLKKRYTEAMANAWFSFGAPNDFRLLFDPSQSGPTEDYAPANANSKRDETGLTLKSTGSTALGKRSKAVAEILDALRDQEDINGTGADDKKQLDRRAAFDVTSSPIDEKPVQDEVIRRIFKLYQKKGFKRDLVSRQSSQEVAQQILQTLFRFEDDEEWKWNAPVSARKRWSEWPEIEEISEHPEKRNHKSGGAISTDEIHDTGSQDPSSYAWPDISLKVREALPREADIVSQRIIVTIFRMQEDFKHKRSLIEVEQQVKETSIKPRGTNALYGWLGAFAQRTRDVRLKAWIRKHMRHYGRRSTQAPESNLQRRAPISISDVNKIKSLCPKKGVCFLPWQVRKLQNSTSIVRRIVDTIDRHSQYESQIVKRDVASDILAWLENVTKYFEVHRYSYPGSDGQPIATYVSGGPQEKPLDGTASGGSITRRLASPGQDVIRPQLEGTDFMELMQKLRKEIYGDSAPDSVVFQAAWDIVHSLLGAFLPHTKRDTTSKGTPGILDSVKLAIRSKISSLKLAIRSKISSLNLFNTSLEKRQPQSKNDGVDETVNNKLKKRYDPESFPWWSGSSEDNAEEYTPNPWAKSNSCARLKLADGCAGGYKRSVADARKRLHNFRKRIEQDEKEVSEKQTIGEDLAERDESEKEKQRSQALTRKSDWKDPGFIRLDPFSYYRKNSLRVHN</sequence>
<proteinExistence type="predicted"/>
<feature type="region of interest" description="Disordered" evidence="1">
    <location>
        <begin position="198"/>
        <end position="227"/>
    </location>
</feature>
<evidence type="ECO:0000313" key="4">
    <source>
        <dbReference type="Proteomes" id="UP001313282"/>
    </source>
</evidence>
<gene>
    <name evidence="3" type="ORF">TWF718_010530</name>
</gene>
<feature type="region of interest" description="Disordered" evidence="1">
    <location>
        <begin position="27"/>
        <end position="94"/>
    </location>
</feature>
<dbReference type="Proteomes" id="UP001313282">
    <property type="component" value="Unassembled WGS sequence"/>
</dbReference>
<keyword evidence="2" id="KW-0732">Signal</keyword>
<organism evidence="3 4">
    <name type="scientific">Orbilia javanica</name>
    <dbReference type="NCBI Taxonomy" id="47235"/>
    <lineage>
        <taxon>Eukaryota</taxon>
        <taxon>Fungi</taxon>
        <taxon>Dikarya</taxon>
        <taxon>Ascomycota</taxon>
        <taxon>Pezizomycotina</taxon>
        <taxon>Orbiliomycetes</taxon>
        <taxon>Orbiliales</taxon>
        <taxon>Orbiliaceae</taxon>
        <taxon>Orbilia</taxon>
    </lineage>
</organism>
<evidence type="ECO:0000313" key="3">
    <source>
        <dbReference type="EMBL" id="KAK6335089.1"/>
    </source>
</evidence>
<feature type="signal peptide" evidence="2">
    <location>
        <begin position="1"/>
        <end position="18"/>
    </location>
</feature>
<feature type="region of interest" description="Disordered" evidence="1">
    <location>
        <begin position="350"/>
        <end position="375"/>
    </location>
</feature>
<keyword evidence="4" id="KW-1185">Reference proteome</keyword>
<feature type="chain" id="PRO_5043001158" description="Secreted protein" evidence="2">
    <location>
        <begin position="19"/>
        <end position="845"/>
    </location>
</feature>
<feature type="compositionally biased region" description="Basic and acidic residues" evidence="1">
    <location>
        <begin position="803"/>
        <end position="826"/>
    </location>
</feature>
<name>A0AAN8MR46_9PEZI</name>
<dbReference type="EMBL" id="JAVHNR010000008">
    <property type="protein sequence ID" value="KAK6335089.1"/>
    <property type="molecule type" value="Genomic_DNA"/>
</dbReference>
<evidence type="ECO:0008006" key="5">
    <source>
        <dbReference type="Google" id="ProtNLM"/>
    </source>
</evidence>
<protein>
    <recommendedName>
        <fullName evidence="5">Secreted protein</fullName>
    </recommendedName>
</protein>
<dbReference type="AlphaFoldDB" id="A0AAN8MR46"/>
<reference evidence="3 4" key="1">
    <citation type="submission" date="2019-10" db="EMBL/GenBank/DDBJ databases">
        <authorList>
            <person name="Palmer J.M."/>
        </authorList>
    </citation>
    <scope>NUCLEOTIDE SEQUENCE [LARGE SCALE GENOMIC DNA]</scope>
    <source>
        <strain evidence="3 4">TWF718</strain>
    </source>
</reference>
<feature type="region of interest" description="Disordered" evidence="1">
    <location>
        <begin position="786"/>
        <end position="830"/>
    </location>
</feature>
<evidence type="ECO:0000256" key="1">
    <source>
        <dbReference type="SAM" id="MobiDB-lite"/>
    </source>
</evidence>
<feature type="compositionally biased region" description="Basic and acidic residues" evidence="1">
    <location>
        <begin position="80"/>
        <end position="91"/>
    </location>
</feature>
<feature type="compositionally biased region" description="Basic and acidic residues" evidence="1">
    <location>
        <begin position="786"/>
        <end position="796"/>
    </location>
</feature>
<accession>A0AAN8MR46</accession>